<evidence type="ECO:0000313" key="1">
    <source>
        <dbReference type="EMBL" id="CAD8117608.1"/>
    </source>
</evidence>
<keyword evidence="2" id="KW-1185">Reference proteome</keyword>
<protein>
    <submittedName>
        <fullName evidence="1">Uncharacterized protein</fullName>
    </submittedName>
</protein>
<name>A0A8S1QP92_PARPR</name>
<organism evidence="1 2">
    <name type="scientific">Paramecium primaurelia</name>
    <dbReference type="NCBI Taxonomy" id="5886"/>
    <lineage>
        <taxon>Eukaryota</taxon>
        <taxon>Sar</taxon>
        <taxon>Alveolata</taxon>
        <taxon>Ciliophora</taxon>
        <taxon>Intramacronucleata</taxon>
        <taxon>Oligohymenophorea</taxon>
        <taxon>Peniculida</taxon>
        <taxon>Parameciidae</taxon>
        <taxon>Paramecium</taxon>
    </lineage>
</organism>
<evidence type="ECO:0000313" key="2">
    <source>
        <dbReference type="Proteomes" id="UP000688137"/>
    </source>
</evidence>
<proteinExistence type="predicted"/>
<dbReference type="EMBL" id="CAJJDM010000213">
    <property type="protein sequence ID" value="CAD8117608.1"/>
    <property type="molecule type" value="Genomic_DNA"/>
</dbReference>
<dbReference type="AlphaFoldDB" id="A0A8S1QP92"/>
<sequence length="456" mass="53460">MISLRSKMPEYSNSILRNQIIKEQEVDKWDQNKGRLVKTKIQITITQENYIIYSSKEGVILRQELNQDNYINSEVLNNMEQIIHLKWHGEYGQNQRKLGKWVATWSGEALQNVGGYYKDGLKEALWKEPIKNYQSNAQVFESGGYFHNQKYGRWNFIQNNETIGGGSYNQQAQKNGKWTELQEGFSDDLQVTWKGEYKIGIKVGIWDILYENSKIGGGSFGDGQGIKQGNWVEIWKGFYYFSQVTENGEYKNGKKFGRWDIWYKDIENNTITKIGGGSYDEGGNKSANWVEILDGFCEDSQVIYHGEYQNGKKIGKWDIWYKKEYGDLENTRIKVVGLNQRMVFVKILKQFRMGNIKMEKKFGRWDIWYKDIESNKITKMQKYDIKRSKQQSMCLKSGDASYDELGQETKLGNWAKVSEGFNNDSQITKKGEYKIAQNFDIWMIREKKVKEIDYEK</sequence>
<gene>
    <name evidence="1" type="ORF">PPRIM_AZ9-3.1.T2040016</name>
</gene>
<comment type="caution">
    <text evidence="1">The sequence shown here is derived from an EMBL/GenBank/DDBJ whole genome shotgun (WGS) entry which is preliminary data.</text>
</comment>
<dbReference type="PANTHER" id="PTHR33706:SF1">
    <property type="entry name" value="TPR REPEAT PROTEIN"/>
    <property type="match status" value="1"/>
</dbReference>
<accession>A0A8S1QP92</accession>
<dbReference type="Proteomes" id="UP000688137">
    <property type="component" value="Unassembled WGS sequence"/>
</dbReference>
<reference evidence="1" key="1">
    <citation type="submission" date="2021-01" db="EMBL/GenBank/DDBJ databases">
        <authorList>
            <consortium name="Genoscope - CEA"/>
            <person name="William W."/>
        </authorList>
    </citation>
    <scope>NUCLEOTIDE SEQUENCE</scope>
</reference>
<dbReference type="PANTHER" id="PTHR33706">
    <property type="entry name" value="MORN VARIANT REPEAT PROTEIN"/>
    <property type="match status" value="1"/>
</dbReference>